<dbReference type="PANTHER" id="PTHR43671:SF13">
    <property type="entry name" value="SERINE_THREONINE-PROTEIN KINASE NEK2"/>
    <property type="match status" value="1"/>
</dbReference>
<comment type="caution">
    <text evidence="11">The sequence shown here is derived from an EMBL/GenBank/DDBJ whole genome shotgun (WGS) entry which is preliminary data.</text>
</comment>
<dbReference type="EMBL" id="VFQF01000001">
    <property type="protein sequence ID" value="TQN47517.1"/>
    <property type="molecule type" value="Genomic_DNA"/>
</dbReference>
<feature type="transmembrane region" description="Helical" evidence="9">
    <location>
        <begin position="361"/>
        <end position="383"/>
    </location>
</feature>
<dbReference type="RefSeq" id="WP_141819804.1">
    <property type="nucleotide sequence ID" value="NZ_BAAAQC010000005.1"/>
</dbReference>
<dbReference type="OrthoDB" id="3778994at2"/>
<keyword evidence="6 7" id="KW-0067">ATP-binding</keyword>
<keyword evidence="3" id="KW-0808">Transferase</keyword>
<evidence type="ECO:0000256" key="4">
    <source>
        <dbReference type="ARBA" id="ARBA00022741"/>
    </source>
</evidence>
<keyword evidence="9" id="KW-1133">Transmembrane helix</keyword>
<organism evidence="11 12">
    <name type="scientific">Humibacillus xanthopallidus</name>
    <dbReference type="NCBI Taxonomy" id="412689"/>
    <lineage>
        <taxon>Bacteria</taxon>
        <taxon>Bacillati</taxon>
        <taxon>Actinomycetota</taxon>
        <taxon>Actinomycetes</taxon>
        <taxon>Micrococcales</taxon>
        <taxon>Intrasporangiaceae</taxon>
        <taxon>Humibacillus</taxon>
    </lineage>
</organism>
<dbReference type="InterPro" id="IPR017441">
    <property type="entry name" value="Protein_kinase_ATP_BS"/>
</dbReference>
<dbReference type="InterPro" id="IPR050660">
    <property type="entry name" value="NEK_Ser/Thr_kinase"/>
</dbReference>
<evidence type="ECO:0000313" key="12">
    <source>
        <dbReference type="Proteomes" id="UP000320085"/>
    </source>
</evidence>
<keyword evidence="9" id="KW-0472">Membrane</keyword>
<feature type="region of interest" description="Disordered" evidence="8">
    <location>
        <begin position="389"/>
        <end position="447"/>
    </location>
</feature>
<feature type="region of interest" description="Disordered" evidence="8">
    <location>
        <begin position="320"/>
        <end position="354"/>
    </location>
</feature>
<dbReference type="InterPro" id="IPR011009">
    <property type="entry name" value="Kinase-like_dom_sf"/>
</dbReference>
<feature type="compositionally biased region" description="Low complexity" evidence="8">
    <location>
        <begin position="417"/>
        <end position="447"/>
    </location>
</feature>
<dbReference type="PROSITE" id="PS00107">
    <property type="entry name" value="PROTEIN_KINASE_ATP"/>
    <property type="match status" value="1"/>
</dbReference>
<sequence length="587" mass="60538">MSDRNPARPEVPGHRVESVLGRGASGTVWQGRDAMGRAVAIKVPHDAGWLADEEATRTEAHVLMAVRHDHLVTLRDVVAMADGRVALVFDLVIGASVRSTVDARGRLRPGEAVTVVTPMCEAVEALHGAGGLHGDISPSNVMLTAGGKPLLLDLGAARLAGASPDLPVHGTEGFIAPEVRQGFAPTEASDVFSLGALAWFCLTGNGAPDTMLRLDPEVIRSHVGAQLAEVIGACIDPDPARRPSSPEVARLFYETVPAEAVEVVVGADEASALTHRIRAEARDEAAAAAPEAAPPWWRMSSARGWWPRRSSSRDRWWRRDRPGRAGVAGGAGGTGVGGGTGFSGRAGVTGRPGRTWRSTRAAVGFAVLAGVVAVALAVGMVSARSRAAASETSRPGGSEVSSGPSVVVSPVAPAPTAPTLASTTSTARPTASAPATAATTPPATSSATAGLEALLRRVDAPQTSPQDLVQALSDRRAEALVTRDPSRLGRVDAPSSPAHTADAAVISRLRADGARWEGLSLEVAQATLVSSEGTRAVVRARVDWTAYTVVSQGQRVERPAATGEVLDLTLVRGSAGWRIAAVSAPAS</sequence>
<dbReference type="GO" id="GO:0005524">
    <property type="term" value="F:ATP binding"/>
    <property type="evidence" value="ECO:0007669"/>
    <property type="project" value="UniProtKB-UniRule"/>
</dbReference>
<evidence type="ECO:0000256" key="9">
    <source>
        <dbReference type="SAM" id="Phobius"/>
    </source>
</evidence>
<evidence type="ECO:0000256" key="5">
    <source>
        <dbReference type="ARBA" id="ARBA00022777"/>
    </source>
</evidence>
<evidence type="ECO:0000256" key="7">
    <source>
        <dbReference type="PROSITE-ProRule" id="PRU10141"/>
    </source>
</evidence>
<dbReference type="PANTHER" id="PTHR43671">
    <property type="entry name" value="SERINE/THREONINE-PROTEIN KINASE NEK"/>
    <property type="match status" value="1"/>
</dbReference>
<keyword evidence="9" id="KW-0812">Transmembrane</keyword>
<keyword evidence="5 11" id="KW-0418">Kinase</keyword>
<reference evidence="11 12" key="1">
    <citation type="submission" date="2019-06" db="EMBL/GenBank/DDBJ databases">
        <title>Sequencing the genomes of 1000 actinobacteria strains.</title>
        <authorList>
            <person name="Klenk H.-P."/>
        </authorList>
    </citation>
    <scope>NUCLEOTIDE SEQUENCE [LARGE SCALE GENOMIC DNA]</scope>
    <source>
        <strain evidence="11 12">DSM 21776</strain>
    </source>
</reference>
<evidence type="ECO:0000256" key="3">
    <source>
        <dbReference type="ARBA" id="ARBA00022679"/>
    </source>
</evidence>
<evidence type="ECO:0000256" key="8">
    <source>
        <dbReference type="SAM" id="MobiDB-lite"/>
    </source>
</evidence>
<accession>A0A543PTV3</accession>
<dbReference type="AlphaFoldDB" id="A0A543PTV3"/>
<keyword evidence="4 7" id="KW-0547">Nucleotide-binding</keyword>
<feature type="domain" description="Protein kinase" evidence="10">
    <location>
        <begin position="14"/>
        <end position="256"/>
    </location>
</feature>
<feature type="binding site" evidence="7">
    <location>
        <position position="42"/>
    </location>
    <ligand>
        <name>ATP</name>
        <dbReference type="ChEBI" id="CHEBI:30616"/>
    </ligand>
</feature>
<dbReference type="PROSITE" id="PS50011">
    <property type="entry name" value="PROTEIN_KINASE_DOM"/>
    <property type="match status" value="1"/>
</dbReference>
<keyword evidence="11" id="KW-0723">Serine/threonine-protein kinase</keyword>
<dbReference type="Gene3D" id="1.10.510.10">
    <property type="entry name" value="Transferase(Phosphotransferase) domain 1"/>
    <property type="match status" value="1"/>
</dbReference>
<dbReference type="GO" id="GO:0004674">
    <property type="term" value="F:protein serine/threonine kinase activity"/>
    <property type="evidence" value="ECO:0007669"/>
    <property type="project" value="UniProtKB-KW"/>
</dbReference>
<dbReference type="EC" id="2.7.11.1" evidence="2"/>
<feature type="compositionally biased region" description="Gly residues" evidence="8">
    <location>
        <begin position="326"/>
        <end position="344"/>
    </location>
</feature>
<comment type="similarity">
    <text evidence="1">Belongs to the protein kinase superfamily. NEK Ser/Thr protein kinase family. NIMA subfamily.</text>
</comment>
<protein>
    <recommendedName>
        <fullName evidence="2">non-specific serine/threonine protein kinase</fullName>
        <ecNumber evidence="2">2.7.11.1</ecNumber>
    </recommendedName>
</protein>
<name>A0A543PTV3_9MICO</name>
<evidence type="ECO:0000259" key="10">
    <source>
        <dbReference type="PROSITE" id="PS50011"/>
    </source>
</evidence>
<evidence type="ECO:0000256" key="2">
    <source>
        <dbReference type="ARBA" id="ARBA00012513"/>
    </source>
</evidence>
<dbReference type="SUPFAM" id="SSF56112">
    <property type="entry name" value="Protein kinase-like (PK-like)"/>
    <property type="match status" value="1"/>
</dbReference>
<evidence type="ECO:0000313" key="11">
    <source>
        <dbReference type="EMBL" id="TQN47517.1"/>
    </source>
</evidence>
<gene>
    <name evidence="11" type="ORF">FHX52_0619</name>
</gene>
<dbReference type="Proteomes" id="UP000320085">
    <property type="component" value="Unassembled WGS sequence"/>
</dbReference>
<dbReference type="InterPro" id="IPR000719">
    <property type="entry name" value="Prot_kinase_dom"/>
</dbReference>
<dbReference type="CDD" id="cd14014">
    <property type="entry name" value="STKc_PknB_like"/>
    <property type="match status" value="1"/>
</dbReference>
<evidence type="ECO:0000256" key="1">
    <source>
        <dbReference type="ARBA" id="ARBA00010886"/>
    </source>
</evidence>
<feature type="compositionally biased region" description="Low complexity" evidence="8">
    <location>
        <begin position="389"/>
        <end position="411"/>
    </location>
</feature>
<proteinExistence type="inferred from homology"/>
<dbReference type="Pfam" id="PF00069">
    <property type="entry name" value="Pkinase"/>
    <property type="match status" value="1"/>
</dbReference>
<evidence type="ECO:0000256" key="6">
    <source>
        <dbReference type="ARBA" id="ARBA00022840"/>
    </source>
</evidence>